<dbReference type="EMBL" id="LAQU01000009">
    <property type="protein sequence ID" value="KKB63555.1"/>
    <property type="molecule type" value="Genomic_DNA"/>
</dbReference>
<organism evidence="2 3">
    <name type="scientific">Robbsia andropogonis</name>
    <dbReference type="NCBI Taxonomy" id="28092"/>
    <lineage>
        <taxon>Bacteria</taxon>
        <taxon>Pseudomonadati</taxon>
        <taxon>Pseudomonadota</taxon>
        <taxon>Betaproteobacteria</taxon>
        <taxon>Burkholderiales</taxon>
        <taxon>Burkholderiaceae</taxon>
        <taxon>Robbsia</taxon>
    </lineage>
</organism>
<accession>A0A0F5K0W9</accession>
<dbReference type="STRING" id="28092.WM40_11175"/>
<gene>
    <name evidence="2" type="ORF">WM40_11175</name>
</gene>
<comment type="caution">
    <text evidence="2">The sequence shown here is derived from an EMBL/GenBank/DDBJ whole genome shotgun (WGS) entry which is preliminary data.</text>
</comment>
<evidence type="ECO:0000313" key="2">
    <source>
        <dbReference type="EMBL" id="KKB63555.1"/>
    </source>
</evidence>
<name>A0A0F5K0W9_9BURK</name>
<protein>
    <submittedName>
        <fullName evidence="2">Uncharacterized protein</fullName>
    </submittedName>
</protein>
<evidence type="ECO:0000313" key="3">
    <source>
        <dbReference type="Proteomes" id="UP000033618"/>
    </source>
</evidence>
<feature type="region of interest" description="Disordered" evidence="1">
    <location>
        <begin position="1"/>
        <end position="20"/>
    </location>
</feature>
<evidence type="ECO:0000256" key="1">
    <source>
        <dbReference type="SAM" id="MobiDB-lite"/>
    </source>
</evidence>
<sequence length="74" mass="8318">METDAVLGHEHHAADTRRSNAPAVLYDANRQSRVTRRSHASARETWLTMRTLPPGHLPAVRYGRAMVAVRLIFA</sequence>
<keyword evidence="3" id="KW-1185">Reference proteome</keyword>
<reference evidence="2 3" key="1">
    <citation type="submission" date="2015-03" db="EMBL/GenBank/DDBJ databases">
        <title>Draft Genome Sequence of Burkholderia andropogonis type strain ICMP2807, isolated from Sorghum bicolor.</title>
        <authorList>
            <person name="Lopes-Santos L."/>
            <person name="Castro D.B."/>
            <person name="Ottoboni L.M."/>
            <person name="Park D."/>
            <person name="Weirc B.S."/>
            <person name="Destefano S.A."/>
        </authorList>
    </citation>
    <scope>NUCLEOTIDE SEQUENCE [LARGE SCALE GENOMIC DNA]</scope>
    <source>
        <strain evidence="2 3">ICMP2807</strain>
    </source>
</reference>
<dbReference type="AlphaFoldDB" id="A0A0F5K0W9"/>
<feature type="compositionally biased region" description="Basic and acidic residues" evidence="1">
    <location>
        <begin position="7"/>
        <end position="18"/>
    </location>
</feature>
<dbReference type="Proteomes" id="UP000033618">
    <property type="component" value="Unassembled WGS sequence"/>
</dbReference>
<proteinExistence type="predicted"/>